<feature type="non-terminal residue" evidence="1">
    <location>
        <position position="131"/>
    </location>
</feature>
<evidence type="ECO:0000313" key="1">
    <source>
        <dbReference type="EMBL" id="MDL2410986.1"/>
    </source>
</evidence>
<dbReference type="EMBL" id="JARFYN010000213">
    <property type="protein sequence ID" value="MDL2410986.1"/>
    <property type="molecule type" value="Genomic_DNA"/>
</dbReference>
<sequence length="131" mass="14902">MRRQLNGVKREQFPWMFDVTKCAAQEAIIDLGGAFRAFFEKRGKYPRFKKRGQGDSFCAANESGTFRADGNRIKLPVVGWVRMREAVRFTGKLKRVTVSREADRWFASIMIETDDIVPVEQPQASVGVDLG</sequence>
<evidence type="ECO:0000313" key="2">
    <source>
        <dbReference type="Proteomes" id="UP001172630"/>
    </source>
</evidence>
<dbReference type="Proteomes" id="UP001172630">
    <property type="component" value="Unassembled WGS sequence"/>
</dbReference>
<dbReference type="RefSeq" id="WP_285885031.1">
    <property type="nucleotide sequence ID" value="NZ_JARFYN010000213.1"/>
</dbReference>
<organism evidence="1 2">
    <name type="scientific">Rhizobium calliandrae</name>
    <dbReference type="NCBI Taxonomy" id="1312182"/>
    <lineage>
        <taxon>Bacteria</taxon>
        <taxon>Pseudomonadati</taxon>
        <taxon>Pseudomonadota</taxon>
        <taxon>Alphaproteobacteria</taxon>
        <taxon>Hyphomicrobiales</taxon>
        <taxon>Rhizobiaceae</taxon>
        <taxon>Rhizobium/Agrobacterium group</taxon>
        <taxon>Rhizobium</taxon>
    </lineage>
</organism>
<comment type="caution">
    <text evidence="1">The sequence shown here is derived from an EMBL/GenBank/DDBJ whole genome shotgun (WGS) entry which is preliminary data.</text>
</comment>
<name>A0ABT7KQS4_9HYPH</name>
<gene>
    <name evidence="1" type="ORF">PY650_36815</name>
</gene>
<accession>A0ABT7KQS4</accession>
<reference evidence="1" key="1">
    <citation type="submission" date="2023-06" db="EMBL/GenBank/DDBJ databases">
        <title>Phylogenetic Diversity of Rhizobium strains.</title>
        <authorList>
            <person name="Moura F.T."/>
            <person name="Helene L.C.F."/>
            <person name="Hungria M."/>
        </authorList>
    </citation>
    <scope>NUCLEOTIDE SEQUENCE</scope>
    <source>
        <strain evidence="1">CCGE524</strain>
    </source>
</reference>
<protein>
    <submittedName>
        <fullName evidence="1">Transposase</fullName>
    </submittedName>
</protein>
<proteinExistence type="predicted"/>
<keyword evidence="2" id="KW-1185">Reference proteome</keyword>